<dbReference type="InterPro" id="IPR019734">
    <property type="entry name" value="TPR_rpt"/>
</dbReference>
<proteinExistence type="predicted"/>
<accession>A0A1P8URN3</accession>
<dbReference type="PROSITE" id="PS50005">
    <property type="entry name" value="TPR"/>
    <property type="match status" value="1"/>
</dbReference>
<dbReference type="OrthoDB" id="9800698at2"/>
<dbReference type="EMBL" id="CP015093">
    <property type="protein sequence ID" value="APZ52049.1"/>
    <property type="molecule type" value="Genomic_DNA"/>
</dbReference>
<dbReference type="STRING" id="1250539.Ga0080574_TMP1715"/>
<evidence type="ECO:0000256" key="2">
    <source>
        <dbReference type="PROSITE-ProRule" id="PRU00339"/>
    </source>
</evidence>
<dbReference type="SUPFAM" id="SSF52540">
    <property type="entry name" value="P-loop containing nucleoside triphosphate hydrolases"/>
    <property type="match status" value="1"/>
</dbReference>
<evidence type="ECO:0000313" key="4">
    <source>
        <dbReference type="Proteomes" id="UP000187059"/>
    </source>
</evidence>
<dbReference type="Gene3D" id="3.40.50.300">
    <property type="entry name" value="P-loop containing nucleotide triphosphate hydrolases"/>
    <property type="match status" value="1"/>
</dbReference>
<dbReference type="Pfam" id="PF13469">
    <property type="entry name" value="Sulfotransfer_3"/>
    <property type="match status" value="1"/>
</dbReference>
<dbReference type="AlphaFoldDB" id="A0A1P8URN3"/>
<dbReference type="PANTHER" id="PTHR12788">
    <property type="entry name" value="PROTEIN-TYROSINE SULFOTRANSFERASE 2"/>
    <property type="match status" value="1"/>
</dbReference>
<dbReference type="Proteomes" id="UP000187059">
    <property type="component" value="Chromosome"/>
</dbReference>
<dbReference type="Pfam" id="PF14559">
    <property type="entry name" value="TPR_19"/>
    <property type="match status" value="1"/>
</dbReference>
<keyword evidence="1" id="KW-0808">Transferase</keyword>
<keyword evidence="4" id="KW-1185">Reference proteome</keyword>
<gene>
    <name evidence="3" type="ORF">Ga0080574_TMP1715</name>
</gene>
<dbReference type="RefSeq" id="WP_076697229.1">
    <property type="nucleotide sequence ID" value="NZ_CP015093.1"/>
</dbReference>
<keyword evidence="2" id="KW-0802">TPR repeat</keyword>
<dbReference type="Pfam" id="PF13174">
    <property type="entry name" value="TPR_6"/>
    <property type="match status" value="1"/>
</dbReference>
<dbReference type="SUPFAM" id="SSF48452">
    <property type="entry name" value="TPR-like"/>
    <property type="match status" value="1"/>
</dbReference>
<dbReference type="GO" id="GO:0008476">
    <property type="term" value="F:protein-tyrosine sulfotransferase activity"/>
    <property type="evidence" value="ECO:0007669"/>
    <property type="project" value="InterPro"/>
</dbReference>
<dbReference type="SMART" id="SM00028">
    <property type="entry name" value="TPR"/>
    <property type="match status" value="2"/>
</dbReference>
<dbReference type="PANTHER" id="PTHR12788:SF10">
    <property type="entry name" value="PROTEIN-TYROSINE SULFOTRANSFERASE"/>
    <property type="match status" value="1"/>
</dbReference>
<sequence length="490" mass="54161">MLPLSAAMKTRLFQQATGLMAKGQFAQAKAALTQLAQADPARPEIPFHLSRIAFEEGDRDACLAQLRKAVALAPGNPKLTQHAAERFRYFGCAEEALAAYDRLIAAGGQAVKARADKAHYLQLLGRFDEAEKIFRKLIRQHPNEAQLYRIFLATKKLSAGDPLLQAMERLWARKELKDEPRIHLGYALGKALEEAGQPQRAFACFARANALQRKAAPFENAAQDREFAAVQAAQAGLLPDPALSEPLSPRPVFVTGMPRSGTTLVERILAAHSDVSAGNELSLALKLAYGMFGAGEAMRPLADTAPEKLRAFAERYTTLARRDVPGDSPVITDKSILSYLIVGLLHHTLPGARFIVVQRDPRDIALSIHKNFFATGSHRYANDLADIAHAIKRFRRHVAHWKATLPGVIHEIRYEALVADPEPHSRALIAAAGLDWQDACLDFHKNSDAVKTLSVSQVRQPIYTGSAQAWKKYERELQPFIEAWGDEPWD</sequence>
<evidence type="ECO:0000256" key="1">
    <source>
        <dbReference type="ARBA" id="ARBA00022679"/>
    </source>
</evidence>
<dbReference type="InterPro" id="IPR011990">
    <property type="entry name" value="TPR-like_helical_dom_sf"/>
</dbReference>
<reference evidence="3 4" key="1">
    <citation type="submission" date="2016-04" db="EMBL/GenBank/DDBJ databases">
        <title>Deep-sea bacteria in the southern Pacific.</title>
        <authorList>
            <person name="Tang K."/>
        </authorList>
    </citation>
    <scope>NUCLEOTIDE SEQUENCE [LARGE SCALE GENOMIC DNA]</scope>
    <source>
        <strain evidence="3 4">JLT2014</strain>
    </source>
</reference>
<dbReference type="InterPro" id="IPR027417">
    <property type="entry name" value="P-loop_NTPase"/>
</dbReference>
<organism evidence="3 4">
    <name type="scientific">Salipiger abyssi</name>
    <dbReference type="NCBI Taxonomy" id="1250539"/>
    <lineage>
        <taxon>Bacteria</taxon>
        <taxon>Pseudomonadati</taxon>
        <taxon>Pseudomonadota</taxon>
        <taxon>Alphaproteobacteria</taxon>
        <taxon>Rhodobacterales</taxon>
        <taxon>Roseobacteraceae</taxon>
        <taxon>Salipiger</taxon>
    </lineage>
</organism>
<feature type="repeat" description="TPR" evidence="2">
    <location>
        <begin position="111"/>
        <end position="144"/>
    </location>
</feature>
<evidence type="ECO:0000313" key="3">
    <source>
        <dbReference type="EMBL" id="APZ52049.1"/>
    </source>
</evidence>
<protein>
    <submittedName>
        <fullName evidence="3">Tetratricopeptide repeat-containing protein</fullName>
    </submittedName>
</protein>
<name>A0A1P8URN3_9RHOB</name>
<dbReference type="InterPro" id="IPR026634">
    <property type="entry name" value="TPST-like"/>
</dbReference>
<dbReference type="KEGG" id="paby:Ga0080574_TMP1715"/>
<dbReference type="Gene3D" id="1.25.40.10">
    <property type="entry name" value="Tetratricopeptide repeat domain"/>
    <property type="match status" value="1"/>
</dbReference>